<dbReference type="PIRSF" id="PIRSF028561">
    <property type="entry name" value="Ac_Trasf"/>
    <property type="match status" value="1"/>
</dbReference>
<dbReference type="GO" id="GO:0016740">
    <property type="term" value="F:transferase activity"/>
    <property type="evidence" value="ECO:0007669"/>
    <property type="project" value="UniProtKB-KW"/>
</dbReference>
<dbReference type="PANTHER" id="PTHR30606:SF9">
    <property type="entry name" value="LIPID A BIOSYNTHESIS LAUROYLTRANSFERASE"/>
    <property type="match status" value="1"/>
</dbReference>
<keyword evidence="4 8" id="KW-0808">Transferase</keyword>
<dbReference type="InterPro" id="IPR004960">
    <property type="entry name" value="LipA_acyltrans"/>
</dbReference>
<keyword evidence="7" id="KW-1133">Transmembrane helix</keyword>
<keyword evidence="9" id="KW-1185">Reference proteome</keyword>
<evidence type="ECO:0000256" key="1">
    <source>
        <dbReference type="ARBA" id="ARBA00004533"/>
    </source>
</evidence>
<dbReference type="CDD" id="cd07984">
    <property type="entry name" value="LPLAT_LABLAT-like"/>
    <property type="match status" value="1"/>
</dbReference>
<dbReference type="Proteomes" id="UP001500657">
    <property type="component" value="Unassembled WGS sequence"/>
</dbReference>
<evidence type="ECO:0000256" key="4">
    <source>
        <dbReference type="ARBA" id="ARBA00022679"/>
    </source>
</evidence>
<keyword evidence="6" id="KW-0012">Acyltransferase</keyword>
<evidence type="ECO:0000313" key="9">
    <source>
        <dbReference type="Proteomes" id="UP001500657"/>
    </source>
</evidence>
<proteinExistence type="predicted"/>
<evidence type="ECO:0000256" key="3">
    <source>
        <dbReference type="ARBA" id="ARBA00022519"/>
    </source>
</evidence>
<feature type="transmembrane region" description="Helical" evidence="7">
    <location>
        <begin position="37"/>
        <end position="53"/>
    </location>
</feature>
<reference evidence="8 9" key="1">
    <citation type="journal article" date="2019" name="Int. J. Syst. Evol. Microbiol.">
        <title>The Global Catalogue of Microorganisms (GCM) 10K type strain sequencing project: providing services to taxonomists for standard genome sequencing and annotation.</title>
        <authorList>
            <consortium name="The Broad Institute Genomics Platform"/>
            <consortium name="The Broad Institute Genome Sequencing Center for Infectious Disease"/>
            <person name="Wu L."/>
            <person name="Ma J."/>
        </authorList>
    </citation>
    <scope>NUCLEOTIDE SEQUENCE [LARGE SCALE GENOMIC DNA]</scope>
    <source>
        <strain evidence="8 9">JCM 16242</strain>
    </source>
</reference>
<dbReference type="RefSeq" id="WP_343879907.1">
    <property type="nucleotide sequence ID" value="NZ_BAAAFO010000001.1"/>
</dbReference>
<dbReference type="InterPro" id="IPR014548">
    <property type="entry name" value="Ac_Trasf"/>
</dbReference>
<sequence>MAEHSTDKQHWAAQRERGSFWLMKLTALGLRLLGRRPMTPVLYGIVLYFFVFGRRARRNVRQYQDYLAQWSGRSDLRPTLRSVFAQFMAFGESLLDRLDAWHGKLKLDQVTLHDPDGVRERLTKNRHGRRGEILVGTHLGNLEVCRALAELGEQVPLNVLVHTPNVAHFNRLQSAAGDHQLHLLQVSEMDAALMLDLSQRLDRGEWLAIAGDRVPLQDGRRVVVDFLGHPAPFPQGPWMLAGLLRCPVNLMCCLKIDGRYQIHLESFIDAPAWDRRQREALIAGWVQRYADYLAQKCLVAPRQWFNFHPYWHVDAPATATGENDAHPRRAAP</sequence>
<dbReference type="EMBL" id="BAAAFO010000001">
    <property type="protein sequence ID" value="GAA0242711.1"/>
    <property type="molecule type" value="Genomic_DNA"/>
</dbReference>
<name>A0ABN0U923_9GAMM</name>
<evidence type="ECO:0000256" key="7">
    <source>
        <dbReference type="SAM" id="Phobius"/>
    </source>
</evidence>
<keyword evidence="5 7" id="KW-0472">Membrane</keyword>
<evidence type="ECO:0000256" key="6">
    <source>
        <dbReference type="ARBA" id="ARBA00023315"/>
    </source>
</evidence>
<evidence type="ECO:0000313" key="8">
    <source>
        <dbReference type="EMBL" id="GAA0242711.1"/>
    </source>
</evidence>
<evidence type="ECO:0000256" key="5">
    <source>
        <dbReference type="ARBA" id="ARBA00023136"/>
    </source>
</evidence>
<comment type="caution">
    <text evidence="8">The sequence shown here is derived from an EMBL/GenBank/DDBJ whole genome shotgun (WGS) entry which is preliminary data.</text>
</comment>
<evidence type="ECO:0000256" key="2">
    <source>
        <dbReference type="ARBA" id="ARBA00022475"/>
    </source>
</evidence>
<gene>
    <name evidence="8" type="ORF">GCM10009126_05470</name>
</gene>
<comment type="subcellular location">
    <subcellularLocation>
        <location evidence="1">Cell inner membrane</location>
    </subcellularLocation>
</comment>
<dbReference type="PANTHER" id="PTHR30606">
    <property type="entry name" value="LIPID A BIOSYNTHESIS LAUROYL ACYLTRANSFERASE"/>
    <property type="match status" value="1"/>
</dbReference>
<dbReference type="Pfam" id="PF03279">
    <property type="entry name" value="Lip_A_acyltrans"/>
    <property type="match status" value="1"/>
</dbReference>
<keyword evidence="2" id="KW-1003">Cell membrane</keyword>
<accession>A0ABN0U923</accession>
<keyword evidence="3" id="KW-0997">Cell inner membrane</keyword>
<protein>
    <submittedName>
        <fullName evidence="8">Glycosyl transferase</fullName>
    </submittedName>
</protein>
<keyword evidence="7" id="KW-0812">Transmembrane</keyword>
<organism evidence="8 9">
    <name type="scientific">Rhodanobacter caeni</name>
    <dbReference type="NCBI Taxonomy" id="657654"/>
    <lineage>
        <taxon>Bacteria</taxon>
        <taxon>Pseudomonadati</taxon>
        <taxon>Pseudomonadota</taxon>
        <taxon>Gammaproteobacteria</taxon>
        <taxon>Lysobacterales</taxon>
        <taxon>Rhodanobacteraceae</taxon>
        <taxon>Rhodanobacter</taxon>
    </lineage>
</organism>